<protein>
    <recommendedName>
        <fullName evidence="3">Nitroreductase domain-containing protein</fullName>
    </recommendedName>
</protein>
<sequence>MELIKNRRSIKEFISKKIDKETILEILECGRWAPSNQNSQPWRVCAITHPTVKRMLSELTKDGNVIEDAYLSLAIFLDIERSDNKTKSIQAIGAFMQNILLGVSALGEIGAVWIDEILEQKEKVNQLFKFPVEKFELMGVIAVGYFDEAPEKAGIKSRERRSVDEFIEWF</sequence>
<name>A0A0F9SC31_9ZZZZ</name>
<dbReference type="AlphaFoldDB" id="A0A0F9SC31"/>
<dbReference type="InterPro" id="IPR000415">
    <property type="entry name" value="Nitroreductase-like"/>
</dbReference>
<evidence type="ECO:0000259" key="3">
    <source>
        <dbReference type="Pfam" id="PF00881"/>
    </source>
</evidence>
<accession>A0A0F9SC31</accession>
<feature type="domain" description="Nitroreductase" evidence="3">
    <location>
        <begin position="76"/>
        <end position="145"/>
    </location>
</feature>
<evidence type="ECO:0000256" key="2">
    <source>
        <dbReference type="ARBA" id="ARBA00023002"/>
    </source>
</evidence>
<dbReference type="PANTHER" id="PTHR43673">
    <property type="entry name" value="NAD(P)H NITROREDUCTASE YDGI-RELATED"/>
    <property type="match status" value="1"/>
</dbReference>
<proteinExistence type="inferred from homology"/>
<dbReference type="CDD" id="cd02136">
    <property type="entry name" value="PnbA_NfnB-like"/>
    <property type="match status" value="1"/>
</dbReference>
<organism evidence="4">
    <name type="scientific">marine sediment metagenome</name>
    <dbReference type="NCBI Taxonomy" id="412755"/>
    <lineage>
        <taxon>unclassified sequences</taxon>
        <taxon>metagenomes</taxon>
        <taxon>ecological metagenomes</taxon>
    </lineage>
</organism>
<comment type="caution">
    <text evidence="4">The sequence shown here is derived from an EMBL/GenBank/DDBJ whole genome shotgun (WGS) entry which is preliminary data.</text>
</comment>
<dbReference type="SUPFAM" id="SSF55469">
    <property type="entry name" value="FMN-dependent nitroreductase-like"/>
    <property type="match status" value="1"/>
</dbReference>
<reference evidence="4" key="1">
    <citation type="journal article" date="2015" name="Nature">
        <title>Complex archaea that bridge the gap between prokaryotes and eukaryotes.</title>
        <authorList>
            <person name="Spang A."/>
            <person name="Saw J.H."/>
            <person name="Jorgensen S.L."/>
            <person name="Zaremba-Niedzwiedzka K."/>
            <person name="Martijn J."/>
            <person name="Lind A.E."/>
            <person name="van Eijk R."/>
            <person name="Schleper C."/>
            <person name="Guy L."/>
            <person name="Ettema T.J."/>
        </authorList>
    </citation>
    <scope>NUCLEOTIDE SEQUENCE</scope>
</reference>
<comment type="similarity">
    <text evidence="1">Belongs to the nitroreductase family.</text>
</comment>
<dbReference type="PANTHER" id="PTHR43673:SF10">
    <property type="entry name" value="NADH DEHYDROGENASE_NAD(P)H NITROREDUCTASE XCC3605-RELATED"/>
    <property type="match status" value="1"/>
</dbReference>
<keyword evidence="2" id="KW-0560">Oxidoreductase</keyword>
<dbReference type="EMBL" id="LAZR01000501">
    <property type="protein sequence ID" value="KKN66420.1"/>
    <property type="molecule type" value="Genomic_DNA"/>
</dbReference>
<dbReference type="Pfam" id="PF00881">
    <property type="entry name" value="Nitroreductase"/>
    <property type="match status" value="2"/>
</dbReference>
<feature type="domain" description="Nitroreductase" evidence="3">
    <location>
        <begin position="4"/>
        <end position="70"/>
    </location>
</feature>
<gene>
    <name evidence="4" type="ORF">LCGC14_0471420</name>
</gene>
<evidence type="ECO:0000256" key="1">
    <source>
        <dbReference type="ARBA" id="ARBA00007118"/>
    </source>
</evidence>
<dbReference type="Gene3D" id="3.40.109.10">
    <property type="entry name" value="NADH Oxidase"/>
    <property type="match status" value="1"/>
</dbReference>
<dbReference type="InterPro" id="IPR029479">
    <property type="entry name" value="Nitroreductase"/>
</dbReference>
<dbReference type="GO" id="GO:0016491">
    <property type="term" value="F:oxidoreductase activity"/>
    <property type="evidence" value="ECO:0007669"/>
    <property type="project" value="UniProtKB-KW"/>
</dbReference>
<evidence type="ECO:0000313" key="4">
    <source>
        <dbReference type="EMBL" id="KKN66420.1"/>
    </source>
</evidence>